<dbReference type="InterPro" id="IPR015994">
    <property type="entry name" value="PEPCK_ATP_CS"/>
</dbReference>
<dbReference type="UniPathway" id="UPA00138"/>
<keyword evidence="8" id="KW-0547">Nucleotide-binding</keyword>
<dbReference type="Gene3D" id="2.170.8.10">
    <property type="entry name" value="Phosphoenolpyruvate Carboxykinase, domain 2"/>
    <property type="match status" value="1"/>
</dbReference>
<dbReference type="HAMAP" id="MF_00453">
    <property type="entry name" value="PEPCK_ATP"/>
    <property type="match status" value="1"/>
</dbReference>
<evidence type="ECO:0000256" key="13">
    <source>
        <dbReference type="ARBA" id="ARBA00047371"/>
    </source>
</evidence>
<dbReference type="GO" id="GO:0046872">
    <property type="term" value="F:metal ion binding"/>
    <property type="evidence" value="ECO:0007669"/>
    <property type="project" value="UniProtKB-KW"/>
</dbReference>
<dbReference type="EC" id="4.1.1.49" evidence="4"/>
<keyword evidence="10" id="KW-0067">ATP-binding</keyword>
<evidence type="ECO:0000256" key="3">
    <source>
        <dbReference type="ARBA" id="ARBA00006052"/>
    </source>
</evidence>
<comment type="catalytic activity">
    <reaction evidence="13">
        <text>oxaloacetate + ATP = phosphoenolpyruvate + ADP + CO2</text>
        <dbReference type="Rhea" id="RHEA:18617"/>
        <dbReference type="ChEBI" id="CHEBI:16452"/>
        <dbReference type="ChEBI" id="CHEBI:16526"/>
        <dbReference type="ChEBI" id="CHEBI:30616"/>
        <dbReference type="ChEBI" id="CHEBI:58702"/>
        <dbReference type="ChEBI" id="CHEBI:456216"/>
        <dbReference type="EC" id="4.1.1.49"/>
    </reaction>
</comment>
<sequence length="430" mass="47788">VTISGKELGLDVLGLTGLSQVHRNLSIDDLIEETVANNEGVVGANGASIVDTGKYTGRSPKDKYIVDEPSSSDKLWWGPVNQKLDEQIFDELYEKVINYYNSDHSKTYLFDGFAGFDPNYSINVRILAKRAWQAHFVHNMFIRPELEQIENFSPDFTIINASSVFNEDFKKHGMNSETFIIFHMGKRIAIIGGTEYGGEMKKGIFSVLHYLLPLRGVLSMHCSANVDENGDNAAIFFGLSGTGKTTLSTDPKRPLIGDDEHGWSNDGIFNFEGGCYAKTINLDPENEPDIYNAIRRGALLENVVFDQDTLKVDYDNGSKTENTRVSYPLNYIDNSVYGKGEPAISSHPKTIIFLTCDAYGILPPVAKLTPEQAMYHFISGYTAKVAGTERGVTEPTATFSPCFGGPFLTLHPLRYAELLREKMNKHHVPA</sequence>
<dbReference type="Pfam" id="PF01293">
    <property type="entry name" value="PEPCK_ATP"/>
    <property type="match status" value="1"/>
</dbReference>
<accession>A0A382BHX1</accession>
<evidence type="ECO:0000256" key="8">
    <source>
        <dbReference type="ARBA" id="ARBA00022741"/>
    </source>
</evidence>
<comment type="pathway">
    <text evidence="2">Carbohydrate biosynthesis; gluconeogenesis.</text>
</comment>
<dbReference type="PIRSF" id="PIRSF006294">
    <property type="entry name" value="PEP_crbxkin"/>
    <property type="match status" value="1"/>
</dbReference>
<keyword evidence="12" id="KW-0456">Lyase</keyword>
<dbReference type="InterPro" id="IPR001272">
    <property type="entry name" value="PEP_carboxykinase_ATP"/>
</dbReference>
<evidence type="ECO:0000256" key="9">
    <source>
        <dbReference type="ARBA" id="ARBA00022793"/>
    </source>
</evidence>
<dbReference type="NCBIfam" id="TIGR00224">
    <property type="entry name" value="pckA"/>
    <property type="match status" value="1"/>
</dbReference>
<evidence type="ECO:0000256" key="7">
    <source>
        <dbReference type="ARBA" id="ARBA00022723"/>
    </source>
</evidence>
<dbReference type="AlphaFoldDB" id="A0A382BHX1"/>
<dbReference type="PROSITE" id="PS00532">
    <property type="entry name" value="PEPCK_ATP"/>
    <property type="match status" value="1"/>
</dbReference>
<dbReference type="GO" id="GO:0005829">
    <property type="term" value="C:cytosol"/>
    <property type="evidence" value="ECO:0007669"/>
    <property type="project" value="TreeGrafter"/>
</dbReference>
<dbReference type="InterPro" id="IPR008210">
    <property type="entry name" value="PEP_carboxykinase_N"/>
</dbReference>
<evidence type="ECO:0000256" key="4">
    <source>
        <dbReference type="ARBA" id="ARBA00012363"/>
    </source>
</evidence>
<proteinExistence type="inferred from homology"/>
<dbReference type="NCBIfam" id="NF006820">
    <property type="entry name" value="PRK09344.1-2"/>
    <property type="match status" value="1"/>
</dbReference>
<name>A0A382BHX1_9ZZZZ</name>
<keyword evidence="7" id="KW-0479">Metal-binding</keyword>
<dbReference type="EMBL" id="UINC01029917">
    <property type="protein sequence ID" value="SVB13460.1"/>
    <property type="molecule type" value="Genomic_DNA"/>
</dbReference>
<evidence type="ECO:0000313" key="14">
    <source>
        <dbReference type="EMBL" id="SVB13460.1"/>
    </source>
</evidence>
<evidence type="ECO:0000256" key="2">
    <source>
        <dbReference type="ARBA" id="ARBA00004742"/>
    </source>
</evidence>
<dbReference type="FunFam" id="2.170.8.10:FF:000001">
    <property type="entry name" value="Phosphoenolpyruvate carboxykinase (ATP)"/>
    <property type="match status" value="1"/>
</dbReference>
<evidence type="ECO:0000256" key="11">
    <source>
        <dbReference type="ARBA" id="ARBA00023211"/>
    </source>
</evidence>
<evidence type="ECO:0000256" key="6">
    <source>
        <dbReference type="ARBA" id="ARBA00022490"/>
    </source>
</evidence>
<reference evidence="14" key="1">
    <citation type="submission" date="2018-05" db="EMBL/GenBank/DDBJ databases">
        <authorList>
            <person name="Lanie J.A."/>
            <person name="Ng W.-L."/>
            <person name="Kazmierczak K.M."/>
            <person name="Andrzejewski T.M."/>
            <person name="Davidsen T.M."/>
            <person name="Wayne K.J."/>
            <person name="Tettelin H."/>
            <person name="Glass J.I."/>
            <person name="Rusch D."/>
            <person name="Podicherti R."/>
            <person name="Tsui H.-C.T."/>
            <person name="Winkler M.E."/>
        </authorList>
    </citation>
    <scope>NUCLEOTIDE SEQUENCE</scope>
</reference>
<comment type="cofactor">
    <cofactor evidence="1">
        <name>Mn(2+)</name>
        <dbReference type="ChEBI" id="CHEBI:29035"/>
    </cofactor>
</comment>
<dbReference type="PANTHER" id="PTHR30031">
    <property type="entry name" value="PHOSPHOENOLPYRUVATE CARBOXYKINASE ATP"/>
    <property type="match status" value="1"/>
</dbReference>
<evidence type="ECO:0000256" key="12">
    <source>
        <dbReference type="ARBA" id="ARBA00023239"/>
    </source>
</evidence>
<dbReference type="PANTHER" id="PTHR30031:SF0">
    <property type="entry name" value="PHOSPHOENOLPYRUVATE CARBOXYKINASE (ATP)"/>
    <property type="match status" value="1"/>
</dbReference>
<evidence type="ECO:0000256" key="5">
    <source>
        <dbReference type="ARBA" id="ARBA00022432"/>
    </source>
</evidence>
<protein>
    <recommendedName>
        <fullName evidence="4">phosphoenolpyruvate carboxykinase (ATP)</fullName>
        <ecNumber evidence="4">4.1.1.49</ecNumber>
    </recommendedName>
</protein>
<feature type="non-terminal residue" evidence="14">
    <location>
        <position position="430"/>
    </location>
</feature>
<dbReference type="GO" id="GO:0005524">
    <property type="term" value="F:ATP binding"/>
    <property type="evidence" value="ECO:0007669"/>
    <property type="project" value="UniProtKB-KW"/>
</dbReference>
<keyword evidence="5" id="KW-0312">Gluconeogenesis</keyword>
<keyword evidence="11" id="KW-0464">Manganese</keyword>
<comment type="similarity">
    <text evidence="3">Belongs to the phosphoenolpyruvate carboxykinase (ATP) family.</text>
</comment>
<dbReference type="SUPFAM" id="SSF68923">
    <property type="entry name" value="PEP carboxykinase N-terminal domain"/>
    <property type="match status" value="1"/>
</dbReference>
<dbReference type="SUPFAM" id="SSF53795">
    <property type="entry name" value="PEP carboxykinase-like"/>
    <property type="match status" value="1"/>
</dbReference>
<evidence type="ECO:0000256" key="1">
    <source>
        <dbReference type="ARBA" id="ARBA00001936"/>
    </source>
</evidence>
<dbReference type="NCBIfam" id="NF006821">
    <property type="entry name" value="PRK09344.1-3"/>
    <property type="match status" value="1"/>
</dbReference>
<dbReference type="Gene3D" id="3.40.449.10">
    <property type="entry name" value="Phosphoenolpyruvate Carboxykinase, domain 1"/>
    <property type="match status" value="1"/>
</dbReference>
<keyword evidence="9" id="KW-0210">Decarboxylase</keyword>
<feature type="non-terminal residue" evidence="14">
    <location>
        <position position="1"/>
    </location>
</feature>
<dbReference type="GO" id="GO:0006094">
    <property type="term" value="P:gluconeogenesis"/>
    <property type="evidence" value="ECO:0007669"/>
    <property type="project" value="UniProtKB-UniPathway"/>
</dbReference>
<gene>
    <name evidence="14" type="ORF">METZ01_LOCUS166314</name>
</gene>
<dbReference type="GO" id="GO:0004612">
    <property type="term" value="F:phosphoenolpyruvate carboxykinase (ATP) activity"/>
    <property type="evidence" value="ECO:0007669"/>
    <property type="project" value="UniProtKB-EC"/>
</dbReference>
<dbReference type="Gene3D" id="3.90.228.20">
    <property type="match status" value="1"/>
</dbReference>
<keyword evidence="6" id="KW-0963">Cytoplasm</keyword>
<organism evidence="14">
    <name type="scientific">marine metagenome</name>
    <dbReference type="NCBI Taxonomy" id="408172"/>
    <lineage>
        <taxon>unclassified sequences</taxon>
        <taxon>metagenomes</taxon>
        <taxon>ecological metagenomes</taxon>
    </lineage>
</organism>
<dbReference type="InterPro" id="IPR013035">
    <property type="entry name" value="PEP_carboxykinase_C"/>
</dbReference>
<evidence type="ECO:0000256" key="10">
    <source>
        <dbReference type="ARBA" id="ARBA00022840"/>
    </source>
</evidence>
<dbReference type="FunFam" id="3.40.449.10:FF:000001">
    <property type="entry name" value="Phosphoenolpyruvate carboxykinase (ATP)"/>
    <property type="match status" value="1"/>
</dbReference>